<gene>
    <name evidence="1" type="ORF">B5C07_10880</name>
    <name evidence="2" type="ORF">CDL68_09770</name>
</gene>
<comment type="caution">
    <text evidence="1">The sequence shown here is derived from an EMBL/GenBank/DDBJ whole genome shotgun (WGS) entry which is preliminary data.</text>
</comment>
<evidence type="ECO:0000313" key="1">
    <source>
        <dbReference type="EMBL" id="PCF48218.1"/>
    </source>
</evidence>
<name>A0AAX0QR97_9STAP</name>
<evidence type="ECO:0000313" key="2">
    <source>
        <dbReference type="EMBL" id="RIZ51680.1"/>
    </source>
</evidence>
<dbReference type="EMBL" id="MWUR01000017">
    <property type="protein sequence ID" value="PCF48218.1"/>
    <property type="molecule type" value="Genomic_DNA"/>
</dbReference>
<proteinExistence type="predicted"/>
<evidence type="ECO:0000313" key="3">
    <source>
        <dbReference type="Proteomes" id="UP000217473"/>
    </source>
</evidence>
<sequence>MEKEILAKVNVLLKNQTSYKISKETKLPYQTIQDIKNGKTKLLESKFKTVIRLYEYQKQLERENE</sequence>
<keyword evidence="4" id="KW-1185">Reference proteome</keyword>
<accession>A0AAX0QR97</accession>
<organism evidence="1 3">
    <name type="scientific">Staphylococcus delphini</name>
    <dbReference type="NCBI Taxonomy" id="53344"/>
    <lineage>
        <taxon>Bacteria</taxon>
        <taxon>Bacillati</taxon>
        <taxon>Bacillota</taxon>
        <taxon>Bacilli</taxon>
        <taxon>Bacillales</taxon>
        <taxon>Staphylococcaceae</taxon>
        <taxon>Staphylococcus</taxon>
        <taxon>Staphylococcus intermedius group</taxon>
    </lineage>
</organism>
<dbReference type="Proteomes" id="UP000266198">
    <property type="component" value="Unassembled WGS sequence"/>
</dbReference>
<evidence type="ECO:0000313" key="4">
    <source>
        <dbReference type="Proteomes" id="UP000266198"/>
    </source>
</evidence>
<evidence type="ECO:0008006" key="5">
    <source>
        <dbReference type="Google" id="ProtNLM"/>
    </source>
</evidence>
<protein>
    <recommendedName>
        <fullName evidence="5">XRE family transcriptional regulator</fullName>
    </recommendedName>
</protein>
<reference evidence="1 3" key="1">
    <citation type="journal article" date="2017" name="PLoS ONE">
        <title>Development of a real-time PCR for detection of Staphylococcus pseudintermedius using a novel automated comparison of whole-genome sequences.</title>
        <authorList>
            <person name="Verstappen K.M."/>
            <person name="Huijbregts L."/>
            <person name="Spaninks M."/>
            <person name="Wagenaar J.A."/>
            <person name="Fluit A.C."/>
            <person name="Duim B."/>
        </authorList>
    </citation>
    <scope>NUCLEOTIDE SEQUENCE [LARGE SCALE GENOMIC DNA]</scope>
    <source>
        <strain evidence="1 3">15S02591-1</strain>
    </source>
</reference>
<dbReference type="Proteomes" id="UP000217473">
    <property type="component" value="Unassembled WGS sequence"/>
</dbReference>
<dbReference type="RefSeq" id="WP_096598267.1">
    <property type="nucleotide sequence ID" value="NZ_PPRV01000193.1"/>
</dbReference>
<dbReference type="AlphaFoldDB" id="A0AAX0QR97"/>
<dbReference type="EMBL" id="NIPK01000021">
    <property type="protein sequence ID" value="RIZ51680.1"/>
    <property type="molecule type" value="Genomic_DNA"/>
</dbReference>
<reference evidence="2 4" key="2">
    <citation type="submission" date="2017-06" db="EMBL/GenBank/DDBJ databases">
        <title>Identification of a new gene, sdsY, involved in staphylococcal internalization in non-professional phagocytic cells (NPPCs).</title>
        <authorList>
            <person name="Maali Y."/>
            <person name="Martins-Simoes P."/>
            <person name="Trouillet-Assant S."/>
            <person name="Laurent F."/>
            <person name="Diot A."/>
            <person name="Verhoeven P."/>
            <person name="Bouvard D."/>
            <person name="Vandenesch F."/>
            <person name="Bes M."/>
        </authorList>
    </citation>
    <scope>NUCLEOTIDE SEQUENCE [LARGE SCALE GENOMIC DNA]</scope>
    <source>
        <strain evidence="2 4">Heidy</strain>
    </source>
</reference>